<evidence type="ECO:0000256" key="6">
    <source>
        <dbReference type="RuleBase" id="RU368003"/>
    </source>
</evidence>
<dbReference type="InterPro" id="IPR011082">
    <property type="entry name" value="Exosome-assoc_fac/DNA_repair"/>
</dbReference>
<reference evidence="10" key="3">
    <citation type="journal article" date="2012" name="PLoS Pathog.">
        <title>Comparative genomics of the apicomplexan parasites Toxoplasma gondii and Neospora caninum: Coccidia differing in host range and transmission strategy.</title>
        <authorList>
            <person name="Reid A.J."/>
            <person name="Vermont S.J."/>
            <person name="Cotton J.A."/>
            <person name="Harris D."/>
            <person name="Hill-Cawthorne G.A."/>
            <person name="Konen-Waisman S."/>
            <person name="Latham S.M."/>
            <person name="Mourier T."/>
            <person name="Norton R."/>
            <person name="Quail M.A."/>
            <person name="Sanders M."/>
            <person name="Shanmugam D."/>
            <person name="Sohal A."/>
            <person name="Wasmuth J.D."/>
            <person name="Brunk B."/>
            <person name="Grigg M.E."/>
            <person name="Howard J.C."/>
            <person name="Parkinson J."/>
            <person name="Roos D.S."/>
            <person name="Trees A.J."/>
            <person name="Berriman M."/>
            <person name="Pain A."/>
            <person name="Wastling J.M."/>
        </authorList>
    </citation>
    <scope>NUCLEOTIDE SEQUENCE [LARGE SCALE GENOMIC DNA]</scope>
    <source>
        <strain evidence="10">Liverpool</strain>
    </source>
</reference>
<keyword evidence="6 8" id="KW-0238">DNA-binding</keyword>
<gene>
    <name evidence="9" type="ORF">BN1204_007420</name>
    <name evidence="8" type="ORF">NCLIV_007420</name>
</gene>
<feature type="compositionally biased region" description="Low complexity" evidence="7">
    <location>
        <begin position="129"/>
        <end position="150"/>
    </location>
</feature>
<dbReference type="EMBL" id="LN714477">
    <property type="protein sequence ID" value="CEL64872.1"/>
    <property type="molecule type" value="Genomic_DNA"/>
</dbReference>
<dbReference type="Pfam" id="PF04000">
    <property type="entry name" value="Sas10_Utp3"/>
    <property type="match status" value="1"/>
</dbReference>
<dbReference type="InParanoid" id="F0V943"/>
<evidence type="ECO:0000256" key="4">
    <source>
        <dbReference type="ARBA" id="ARBA00022884"/>
    </source>
</evidence>
<evidence type="ECO:0000313" key="10">
    <source>
        <dbReference type="Proteomes" id="UP000007494"/>
    </source>
</evidence>
<organism evidence="8 10">
    <name type="scientific">Neospora caninum (strain Liverpool)</name>
    <dbReference type="NCBI Taxonomy" id="572307"/>
    <lineage>
        <taxon>Eukaryota</taxon>
        <taxon>Sar</taxon>
        <taxon>Alveolata</taxon>
        <taxon>Apicomplexa</taxon>
        <taxon>Conoidasida</taxon>
        <taxon>Coccidia</taxon>
        <taxon>Eucoccidiorida</taxon>
        <taxon>Eimeriorina</taxon>
        <taxon>Sarcocystidae</taxon>
        <taxon>Neospora</taxon>
    </lineage>
</organism>
<dbReference type="GeneID" id="13441294"/>
<keyword evidence="5 6" id="KW-0539">Nucleus</keyword>
<evidence type="ECO:0000256" key="1">
    <source>
        <dbReference type="ARBA" id="ARBA00004123"/>
    </source>
</evidence>
<dbReference type="RefSeq" id="XP_003880302.1">
    <property type="nucleotide sequence ID" value="XM_003880253.1"/>
</dbReference>
<dbReference type="Proteomes" id="UP000007494">
    <property type="component" value="Chromosome III"/>
</dbReference>
<dbReference type="OrthoDB" id="330752at2759"/>
<feature type="region of interest" description="Disordered" evidence="7">
    <location>
        <begin position="122"/>
        <end position="263"/>
    </location>
</feature>
<dbReference type="GO" id="GO:0005737">
    <property type="term" value="C:cytoplasm"/>
    <property type="evidence" value="ECO:0007669"/>
    <property type="project" value="UniProtKB-SubCell"/>
</dbReference>
<reference evidence="8" key="2">
    <citation type="submission" date="2011-03" db="EMBL/GenBank/DDBJ databases">
        <title>Comparative genomics and transcriptomics of Neospora caninum and Toxoplasma gondii.</title>
        <authorList>
            <person name="Reid A.J."/>
            <person name="Sohal A."/>
            <person name="Harris D."/>
            <person name="Quail M."/>
            <person name="Sanders M."/>
            <person name="Berriman M."/>
            <person name="Wastling J.M."/>
            <person name="Pain A."/>
        </authorList>
    </citation>
    <scope>NUCLEOTIDE SEQUENCE</scope>
    <source>
        <strain evidence="8">Liverpool</strain>
    </source>
</reference>
<dbReference type="InterPro" id="IPR007146">
    <property type="entry name" value="Sas10/Utp3/C1D"/>
</dbReference>
<dbReference type="EMBL" id="FR823383">
    <property type="protein sequence ID" value="CBZ50268.1"/>
    <property type="molecule type" value="Genomic_DNA"/>
</dbReference>
<evidence type="ECO:0000256" key="7">
    <source>
        <dbReference type="SAM" id="MobiDB-lite"/>
    </source>
</evidence>
<accession>F0V943</accession>
<proteinExistence type="inferred from homology"/>
<dbReference type="VEuPathDB" id="ToxoDB:NCLIV_007420"/>
<evidence type="ECO:0000256" key="2">
    <source>
        <dbReference type="ARBA" id="ARBA00009154"/>
    </source>
</evidence>
<dbReference type="GO" id="GO:0005730">
    <property type="term" value="C:nucleolus"/>
    <property type="evidence" value="ECO:0007669"/>
    <property type="project" value="UniProtKB-SubCell"/>
</dbReference>
<feature type="compositionally biased region" description="Low complexity" evidence="7">
    <location>
        <begin position="179"/>
        <end position="191"/>
    </location>
</feature>
<evidence type="ECO:0000313" key="9">
    <source>
        <dbReference type="EMBL" id="CEL64872.1"/>
    </source>
</evidence>
<comment type="function">
    <text evidence="6">Plays a role in the recruitment of the exosome to pre-rRNA to mediate the 3'-5' end processing of the 5.8S rRNA.</text>
</comment>
<dbReference type="OMA" id="AFHTKTQ"/>
<keyword evidence="3 6" id="KW-0698">rRNA processing</keyword>
<comment type="similarity">
    <text evidence="2 6">Belongs to the C1D family.</text>
</comment>
<reference evidence="9" key="4">
    <citation type="journal article" date="2015" name="PLoS ONE">
        <title>Comprehensive Evaluation of Toxoplasma gondii VEG and Neospora caninum LIV Genomes with Tachyzoite Stage Transcriptome and Proteome Defines Novel Transcript Features.</title>
        <authorList>
            <person name="Ramaprasad A."/>
            <person name="Mourier T."/>
            <person name="Naeem R."/>
            <person name="Malas T.B."/>
            <person name="Moussa E."/>
            <person name="Panigrahi A."/>
            <person name="Vermont S.J."/>
            <person name="Otto T.D."/>
            <person name="Wastling J."/>
            <person name="Pain A."/>
        </authorList>
    </citation>
    <scope>NUCLEOTIDE SEQUENCE</scope>
    <source>
        <strain evidence="9">Liverpool</strain>
    </source>
</reference>
<protein>
    <recommendedName>
        <fullName evidence="6">Nuclear nucleic acid-binding protein C1D</fullName>
    </recommendedName>
</protein>
<dbReference type="PANTHER" id="PTHR15341:SF3">
    <property type="entry name" value="NUCLEAR NUCLEIC ACID-BINDING PROTEIN C1D"/>
    <property type="match status" value="1"/>
</dbReference>
<dbReference type="GO" id="GO:0000460">
    <property type="term" value="P:maturation of 5.8S rRNA"/>
    <property type="evidence" value="ECO:0007669"/>
    <property type="project" value="TreeGrafter"/>
</dbReference>
<dbReference type="GO" id="GO:0010468">
    <property type="term" value="P:regulation of gene expression"/>
    <property type="evidence" value="ECO:0007669"/>
    <property type="project" value="TreeGrafter"/>
</dbReference>
<name>F0V943_NEOCL</name>
<keyword evidence="6" id="KW-0963">Cytoplasm</keyword>
<keyword evidence="10" id="KW-1185">Reference proteome</keyword>
<feature type="compositionally biased region" description="Basic and acidic residues" evidence="7">
    <location>
        <begin position="192"/>
        <end position="201"/>
    </location>
</feature>
<feature type="compositionally biased region" description="Basic and acidic residues" evidence="7">
    <location>
        <begin position="218"/>
        <end position="230"/>
    </location>
</feature>
<feature type="compositionally biased region" description="Basic and acidic residues" evidence="7">
    <location>
        <begin position="238"/>
        <end position="257"/>
    </location>
</feature>
<evidence type="ECO:0000256" key="3">
    <source>
        <dbReference type="ARBA" id="ARBA00022552"/>
    </source>
</evidence>
<dbReference type="GO" id="GO:0003677">
    <property type="term" value="F:DNA binding"/>
    <property type="evidence" value="ECO:0007669"/>
    <property type="project" value="UniProtKB-KW"/>
</dbReference>
<reference evidence="8" key="1">
    <citation type="submission" date="2011-02" db="EMBL/GenBank/DDBJ databases">
        <authorList>
            <person name="Aslett M."/>
        </authorList>
    </citation>
    <scope>NUCLEOTIDE SEQUENCE</scope>
    <source>
        <strain evidence="8">Liverpool</strain>
    </source>
</reference>
<dbReference type="GO" id="GO:0000178">
    <property type="term" value="C:exosome (RNase complex)"/>
    <property type="evidence" value="ECO:0007669"/>
    <property type="project" value="TreeGrafter"/>
</dbReference>
<keyword evidence="4 6" id="KW-0694">RNA-binding</keyword>
<comment type="subunit">
    <text evidence="6">Monomer and homodimer.</text>
</comment>
<dbReference type="GO" id="GO:0003723">
    <property type="term" value="F:RNA binding"/>
    <property type="evidence" value="ECO:0007669"/>
    <property type="project" value="UniProtKB-UniRule"/>
</dbReference>
<sequence>MASKDFCSVLSEYCRELGSVRTLLETFKAIRTAEDGEEQPFEKLTALEVAQFHLALAFASSSLFFAYLKTQGYDVKAHPVSQDLLRVRQYMRKAASVIENGNPPKRSTVVDTAAAKRVVAFHTGSRAQSATSSSPGKSGGPPTASGSPGKAETSERKRRLPAGSPEREAHNSSGHEASPCARGGPRSPAARAPKDAEDTPCKEAAASISPSSLGCSAAERRQTDAKEGWEGGKNTKRSKTELERKGSSRKEWQGDARTRRKKP</sequence>
<evidence type="ECO:0000313" key="8">
    <source>
        <dbReference type="EMBL" id="CBZ50268.1"/>
    </source>
</evidence>
<comment type="subcellular location">
    <subcellularLocation>
        <location evidence="6">Cytoplasm</location>
    </subcellularLocation>
    <subcellularLocation>
        <location evidence="6">Nucleus</location>
        <location evidence="6">Nucleolus</location>
    </subcellularLocation>
    <subcellularLocation>
        <location evidence="1 6">Nucleus</location>
    </subcellularLocation>
</comment>
<dbReference type="AlphaFoldDB" id="F0V943"/>
<dbReference type="eggNOG" id="KOG4835">
    <property type="taxonomic scope" value="Eukaryota"/>
</dbReference>
<evidence type="ECO:0000256" key="5">
    <source>
        <dbReference type="ARBA" id="ARBA00023242"/>
    </source>
</evidence>
<dbReference type="PANTHER" id="PTHR15341">
    <property type="entry name" value="SUN-COR STEROID HORMONE RECEPTOR CO-REPRESSOR"/>
    <property type="match status" value="1"/>
</dbReference>